<protein>
    <submittedName>
        <fullName evidence="6">Aminotransferase, class V</fullName>
    </submittedName>
</protein>
<dbReference type="Gene3D" id="3.40.640.10">
    <property type="entry name" value="Type I PLP-dependent aspartate aminotransferase-like (Major domain)"/>
    <property type="match status" value="1"/>
</dbReference>
<dbReference type="RefSeq" id="WP_011610073.1">
    <property type="nucleotide sequence ID" value="NC_008312.1"/>
</dbReference>
<evidence type="ECO:0000313" key="6">
    <source>
        <dbReference type="EMBL" id="ABG49676.1"/>
    </source>
</evidence>
<keyword evidence="6" id="KW-0808">Transferase</keyword>
<dbReference type="InterPro" id="IPR015424">
    <property type="entry name" value="PyrdxlP-dep_Trfase"/>
</dbReference>
<dbReference type="SUPFAM" id="SSF53383">
    <property type="entry name" value="PLP-dependent transferases"/>
    <property type="match status" value="1"/>
</dbReference>
<dbReference type="AlphaFoldDB" id="Q119Z8"/>
<evidence type="ECO:0000259" key="5">
    <source>
        <dbReference type="Pfam" id="PF00266"/>
    </source>
</evidence>
<reference evidence="6" key="1">
    <citation type="submission" date="2006-06" db="EMBL/GenBank/DDBJ databases">
        <title>Complete sequence of Trichodesmium erythraeum IMS101.</title>
        <authorList>
            <consortium name="US DOE Joint Genome Institute"/>
            <person name="Copeland A."/>
            <person name="Lucas S."/>
            <person name="Lapidus A."/>
            <person name="Barry K."/>
            <person name="Detter J.C."/>
            <person name="Glavina del Rio T."/>
            <person name="Hammon N."/>
            <person name="Israni S."/>
            <person name="Dalin E."/>
            <person name="Tice H."/>
            <person name="Pitluck S."/>
            <person name="Kiss H."/>
            <person name="Munk A.C."/>
            <person name="Brettin T."/>
            <person name="Bruce D."/>
            <person name="Han C."/>
            <person name="Tapia R."/>
            <person name="Gilna P."/>
            <person name="Schmutz J."/>
            <person name="Larimer F."/>
            <person name="Land M."/>
            <person name="Hauser L."/>
            <person name="Kyrpides N."/>
            <person name="Kim E."/>
            <person name="Richardson P."/>
        </authorList>
    </citation>
    <scope>NUCLEOTIDE SEQUENCE [LARGE SCALE GENOMIC DNA]</scope>
    <source>
        <strain evidence="6">IMS101</strain>
    </source>
</reference>
<dbReference type="eggNOG" id="COG0520">
    <property type="taxonomic scope" value="Bacteria"/>
</dbReference>
<dbReference type="InterPro" id="IPR000192">
    <property type="entry name" value="Aminotrans_V_dom"/>
</dbReference>
<dbReference type="Gene3D" id="3.90.1150.10">
    <property type="entry name" value="Aspartate Aminotransferase, domain 1"/>
    <property type="match status" value="1"/>
</dbReference>
<evidence type="ECO:0000256" key="4">
    <source>
        <dbReference type="RuleBase" id="RU004504"/>
    </source>
</evidence>
<accession>Q119Z8</accession>
<dbReference type="STRING" id="203124.Tery_0185"/>
<feature type="domain" description="Aminotransferase class V" evidence="5">
    <location>
        <begin position="61"/>
        <end position="383"/>
    </location>
</feature>
<keyword evidence="2" id="KW-0663">Pyridoxal phosphate</keyword>
<proteinExistence type="inferred from homology"/>
<evidence type="ECO:0000256" key="2">
    <source>
        <dbReference type="ARBA" id="ARBA00022898"/>
    </source>
</evidence>
<dbReference type="EMBL" id="CP000393">
    <property type="protein sequence ID" value="ABG49676.1"/>
    <property type="molecule type" value="Genomic_DNA"/>
</dbReference>
<dbReference type="PANTHER" id="PTHR43586">
    <property type="entry name" value="CYSTEINE DESULFURASE"/>
    <property type="match status" value="1"/>
</dbReference>
<dbReference type="OrthoDB" id="9804366at2"/>
<dbReference type="Pfam" id="PF00266">
    <property type="entry name" value="Aminotran_5"/>
    <property type="match status" value="1"/>
</dbReference>
<comment type="similarity">
    <text evidence="3">Belongs to the class-V pyridoxal-phosphate-dependent aminotransferase family.</text>
</comment>
<dbReference type="InterPro" id="IPR015422">
    <property type="entry name" value="PyrdxlP-dep_Trfase_small"/>
</dbReference>
<dbReference type="GO" id="GO:0008483">
    <property type="term" value="F:transaminase activity"/>
    <property type="evidence" value="ECO:0007669"/>
    <property type="project" value="UniProtKB-KW"/>
</dbReference>
<dbReference type="InterPro" id="IPR015421">
    <property type="entry name" value="PyrdxlP-dep_Trfase_major"/>
</dbReference>
<gene>
    <name evidence="6" type="ordered locus">Tery_0185</name>
</gene>
<name>Q119Z8_TRIEI</name>
<dbReference type="PROSITE" id="PS00595">
    <property type="entry name" value="AA_TRANSFER_CLASS_5"/>
    <property type="match status" value="1"/>
</dbReference>
<sequence>MDQKISQLSSYRQNFPALANKNYFNYGGQGPMPKISLEAIYDSYQKVQNFGPFSGKIGKWVVNEAALMRRAIATELGVSPDTIALTPNVTVGCNISLWGLNWQEGDHILLSDCEHPGIIATIKEIQRRFNIEVSTCPIMETLNKGNPVTVIKENLRQNTKLLVISHILWNTGQVLPLTEIVKLCHSLFKSPIKVLADAAQSVGVLPLQLAETEVDFYAFTGHKWWCGPEGLGGLYVSPKVRESLIPTFIGLGSILRDKVDQIIGWKPDGRRYEVSTSAYPLYSGLRQAISLHNQWGNAIERYDRIQRLSKYLWDNLIKIPEVKCLSTSPPEAGLVSFQVTNGKSHQELVNFLENQDIMVRTIINPDCVRASIHYFSLEAEIDKLVAEIKAFI</sequence>
<dbReference type="KEGG" id="ter:Tery_0185"/>
<organism evidence="6">
    <name type="scientific">Trichodesmium erythraeum (strain IMS101)</name>
    <dbReference type="NCBI Taxonomy" id="203124"/>
    <lineage>
        <taxon>Bacteria</taxon>
        <taxon>Bacillati</taxon>
        <taxon>Cyanobacteriota</taxon>
        <taxon>Cyanophyceae</taxon>
        <taxon>Oscillatoriophycideae</taxon>
        <taxon>Oscillatoriales</taxon>
        <taxon>Microcoleaceae</taxon>
        <taxon>Trichodesmium</taxon>
    </lineage>
</organism>
<dbReference type="HOGENOM" id="CLU_003433_2_1_3"/>
<dbReference type="InterPro" id="IPR020578">
    <property type="entry name" value="Aminotrans_V_PyrdxlP_BS"/>
</dbReference>
<evidence type="ECO:0000256" key="3">
    <source>
        <dbReference type="RuleBase" id="RU004075"/>
    </source>
</evidence>
<comment type="cofactor">
    <cofactor evidence="1 4">
        <name>pyridoxal 5'-phosphate</name>
        <dbReference type="ChEBI" id="CHEBI:597326"/>
    </cofactor>
</comment>
<dbReference type="PANTHER" id="PTHR43586:SF4">
    <property type="entry name" value="ISOPENICILLIN N EPIMERASE"/>
    <property type="match status" value="1"/>
</dbReference>
<evidence type="ECO:0000256" key="1">
    <source>
        <dbReference type="ARBA" id="ARBA00001933"/>
    </source>
</evidence>
<keyword evidence="6" id="KW-0032">Aminotransferase</keyword>